<keyword evidence="7 15" id="KW-0436">Ligase</keyword>
<accession>A0AAU7CEX7</accession>
<dbReference type="InterPro" id="IPR018109">
    <property type="entry name" value="Folylpolyglutamate_synth_CS"/>
</dbReference>
<name>A0AAU7CEX7_9BACT</name>
<dbReference type="InterPro" id="IPR011810">
    <property type="entry name" value="Cya_phycin_syn"/>
</dbReference>
<proteinExistence type="inferred from homology"/>
<keyword evidence="9 13" id="KW-0067">ATP-binding</keyword>
<gene>
    <name evidence="15" type="primary">cphA</name>
    <name evidence="15" type="ORF">V5E97_38025</name>
</gene>
<dbReference type="InterPro" id="IPR013221">
    <property type="entry name" value="Mur_ligase_cen"/>
</dbReference>
<dbReference type="GO" id="GO:0004326">
    <property type="term" value="F:tetrahydrofolylpolyglutamate synthase activity"/>
    <property type="evidence" value="ECO:0007669"/>
    <property type="project" value="InterPro"/>
</dbReference>
<dbReference type="NCBIfam" id="NF010623">
    <property type="entry name" value="PRK14016.1"/>
    <property type="match status" value="1"/>
</dbReference>
<dbReference type="RefSeq" id="WP_406696802.1">
    <property type="nucleotide sequence ID" value="NZ_CP155447.1"/>
</dbReference>
<comment type="similarity">
    <text evidence="2">In the C-terminal section; belongs to the MurCDEF family.</text>
</comment>
<evidence type="ECO:0000256" key="3">
    <source>
        <dbReference type="ARBA" id="ARBA00011738"/>
    </source>
</evidence>
<evidence type="ECO:0000256" key="7">
    <source>
        <dbReference type="ARBA" id="ARBA00022598"/>
    </source>
</evidence>
<dbReference type="AlphaFoldDB" id="A0AAU7CEX7"/>
<evidence type="ECO:0000256" key="5">
    <source>
        <dbReference type="ARBA" id="ARBA00013005"/>
    </source>
</evidence>
<dbReference type="GO" id="GO:0005524">
    <property type="term" value="F:ATP binding"/>
    <property type="evidence" value="ECO:0007669"/>
    <property type="project" value="UniProtKB-UniRule"/>
</dbReference>
<dbReference type="InterPro" id="IPR011761">
    <property type="entry name" value="ATP-grasp"/>
</dbReference>
<dbReference type="Gene3D" id="3.90.190.20">
    <property type="entry name" value="Mur ligase, C-terminal domain"/>
    <property type="match status" value="1"/>
</dbReference>
<comment type="subunit">
    <text evidence="3">Homodimer.</text>
</comment>
<keyword evidence="8 13" id="KW-0547">Nucleotide-binding</keyword>
<dbReference type="EC" id="6.3.2.30" evidence="4"/>
<reference evidence="15" key="1">
    <citation type="submission" date="2024-05" db="EMBL/GenBank/DDBJ databases">
        <title>Planctomycetes of the genus Singulisphaera possess chitinolytic capabilities.</title>
        <authorList>
            <person name="Ivanova A."/>
        </authorList>
    </citation>
    <scope>NUCLEOTIDE SEQUENCE</scope>
    <source>
        <strain evidence="15">Ch08T</strain>
    </source>
</reference>
<evidence type="ECO:0000256" key="1">
    <source>
        <dbReference type="ARBA" id="ARBA00003184"/>
    </source>
</evidence>
<dbReference type="Pfam" id="PF02786">
    <property type="entry name" value="CPSase_L_D2"/>
    <property type="match status" value="1"/>
</dbReference>
<dbReference type="GO" id="GO:0071161">
    <property type="term" value="F:cyanophycin synthetase activity (L-arginine-adding)"/>
    <property type="evidence" value="ECO:0007669"/>
    <property type="project" value="UniProtKB-EC"/>
</dbReference>
<evidence type="ECO:0000256" key="8">
    <source>
        <dbReference type="ARBA" id="ARBA00022741"/>
    </source>
</evidence>
<dbReference type="InterPro" id="IPR004101">
    <property type="entry name" value="Mur_ligase_C"/>
</dbReference>
<dbReference type="GO" id="GO:0046872">
    <property type="term" value="F:metal ion binding"/>
    <property type="evidence" value="ECO:0007669"/>
    <property type="project" value="InterPro"/>
</dbReference>
<dbReference type="PROSITE" id="PS50975">
    <property type="entry name" value="ATP_GRASP"/>
    <property type="match status" value="1"/>
</dbReference>
<dbReference type="InterPro" id="IPR036565">
    <property type="entry name" value="Mur-like_cat_sf"/>
</dbReference>
<evidence type="ECO:0000256" key="4">
    <source>
        <dbReference type="ARBA" id="ARBA00012968"/>
    </source>
</evidence>
<evidence type="ECO:0000256" key="10">
    <source>
        <dbReference type="ARBA" id="ARBA00031353"/>
    </source>
</evidence>
<evidence type="ECO:0000256" key="6">
    <source>
        <dbReference type="ARBA" id="ARBA00022036"/>
    </source>
</evidence>
<comment type="catalytic activity">
    <reaction evidence="12">
        <text>[L-4-(L-arginin-2-N-yl)aspartate](n) + L-aspartate + ATP = [L-4-(L-arginin-2-N-yl)aspartate](n)-L-aspartate + ADP + phosphate + H(+)</text>
        <dbReference type="Rhea" id="RHEA:13277"/>
        <dbReference type="Rhea" id="RHEA-COMP:13728"/>
        <dbReference type="Rhea" id="RHEA-COMP:13733"/>
        <dbReference type="ChEBI" id="CHEBI:15378"/>
        <dbReference type="ChEBI" id="CHEBI:29991"/>
        <dbReference type="ChEBI" id="CHEBI:30616"/>
        <dbReference type="ChEBI" id="CHEBI:43474"/>
        <dbReference type="ChEBI" id="CHEBI:137986"/>
        <dbReference type="ChEBI" id="CHEBI:137990"/>
        <dbReference type="ChEBI" id="CHEBI:456216"/>
        <dbReference type="EC" id="6.3.2.29"/>
    </reaction>
</comment>
<dbReference type="Gene3D" id="3.30.470.20">
    <property type="entry name" value="ATP-grasp fold, B domain"/>
    <property type="match status" value="2"/>
</dbReference>
<dbReference type="NCBIfam" id="TIGR02068">
    <property type="entry name" value="cya_phycin_syn"/>
    <property type="match status" value="1"/>
</dbReference>
<dbReference type="InterPro" id="IPR005479">
    <property type="entry name" value="CPAse_ATP-bd"/>
</dbReference>
<dbReference type="SUPFAM" id="SSF53244">
    <property type="entry name" value="MurD-like peptide ligases, peptide-binding domain"/>
    <property type="match status" value="1"/>
</dbReference>
<dbReference type="Gene3D" id="3.40.1190.10">
    <property type="entry name" value="Mur-like, catalytic domain"/>
    <property type="match status" value="1"/>
</dbReference>
<organism evidence="15">
    <name type="scientific">Singulisphaera sp. Ch08</name>
    <dbReference type="NCBI Taxonomy" id="3120278"/>
    <lineage>
        <taxon>Bacteria</taxon>
        <taxon>Pseudomonadati</taxon>
        <taxon>Planctomycetota</taxon>
        <taxon>Planctomycetia</taxon>
        <taxon>Isosphaerales</taxon>
        <taxon>Isosphaeraceae</taxon>
        <taxon>Singulisphaera</taxon>
    </lineage>
</organism>
<dbReference type="GO" id="GO:0071160">
    <property type="term" value="F:cyanophycin synthetase activity (L-aspartate-adding)"/>
    <property type="evidence" value="ECO:0007669"/>
    <property type="project" value="UniProtKB-EC"/>
</dbReference>
<dbReference type="SUPFAM" id="SSF56059">
    <property type="entry name" value="Glutathione synthetase ATP-binding domain-like"/>
    <property type="match status" value="1"/>
</dbReference>
<dbReference type="Pfam" id="PF02875">
    <property type="entry name" value="Mur_ligase_C"/>
    <property type="match status" value="1"/>
</dbReference>
<comment type="function">
    <text evidence="1">Catalyzes the ATP-dependent polymerization of arginine and aspartate to multi-L-arginyl-poly-L-aspartic acid (cyanophycin; a water-insoluble reserve polymer).</text>
</comment>
<evidence type="ECO:0000259" key="14">
    <source>
        <dbReference type="PROSITE" id="PS50975"/>
    </source>
</evidence>
<dbReference type="Pfam" id="PF08245">
    <property type="entry name" value="Mur_ligase_M"/>
    <property type="match status" value="1"/>
</dbReference>
<dbReference type="InterPro" id="IPR036615">
    <property type="entry name" value="Mur_ligase_C_dom_sf"/>
</dbReference>
<dbReference type="PROSITE" id="PS01011">
    <property type="entry name" value="FOLYLPOLYGLU_SYNT_1"/>
    <property type="match status" value="1"/>
</dbReference>
<dbReference type="SUPFAM" id="SSF53623">
    <property type="entry name" value="MurD-like peptide ligases, catalytic domain"/>
    <property type="match status" value="1"/>
</dbReference>
<dbReference type="PANTHER" id="PTHR23135:SF18">
    <property type="entry name" value="CYANOPHYCIN SYNTHETASE"/>
    <property type="match status" value="1"/>
</dbReference>
<evidence type="ECO:0000256" key="9">
    <source>
        <dbReference type="ARBA" id="ARBA00022840"/>
    </source>
</evidence>
<evidence type="ECO:0000256" key="12">
    <source>
        <dbReference type="ARBA" id="ARBA00048425"/>
    </source>
</evidence>
<feature type="domain" description="ATP-grasp" evidence="14">
    <location>
        <begin position="222"/>
        <end position="475"/>
    </location>
</feature>
<evidence type="ECO:0000313" key="15">
    <source>
        <dbReference type="EMBL" id="XBH04057.1"/>
    </source>
</evidence>
<evidence type="ECO:0000256" key="2">
    <source>
        <dbReference type="ARBA" id="ARBA00009060"/>
    </source>
</evidence>
<dbReference type="EC" id="6.3.2.29" evidence="5"/>
<sequence length="881" mass="94686">MIVRKLWALRGPNIWAPHPVLEAWVDLEGLKDDPSSGVPEYYARILGWLSFWDSGENSRSERESLRERLCHGTGLADVFAGLTGVLQAMADPAIGAYWTRPTAEAGVYRTAISYADEGWGRACLDASLKIVQAAVTQGSLDPAAEADRLRDLARRLRPTVAVEAILEAARARGIPTARLDKDRNEGLILLGHGARQRFYLGARTSRTGAIAEKISNDKELTKLILRACGVPVPSGRLVANLEEAWATALELGFPVVIKPGDAENGRGVALQLVTRKQVAIAFAEARNWSDKVLVEHAIPGSEYRLLVVGDCVVAAIRRDPPQVVGDGRSTIAELVARLNDDPRRGDDWKTPLFPILLDANSTTVLGEQGYVTEAVPPAGAVILIRRNTHRRDGGTATDVTDLVHPEVAARVREAVRIVGLDVAGVDVVIPDIGRPFEEQGGAIIEINAEPSLSMHLVPSSGMVRPVGKAIVDLMFPGEERGHVPIVAVTGTNGKTTTTRLIAHILRQAGRTIGMTCSDGIYLDQRRIQAGDCSGPQSARTILMNPRVEGAVLETARGGILTGGLGFDRCDVAVVTNLGQGDHLGSHDVATLDEMARVKSTVVSVVAPDGAVVLNAMDHRVVAMGTSSPARLIYFARDGDCKVLDRHGRAGGRSVCIRGGVILLAEGDRHERLIARSDVPLTLGGLITFQEENVLAAVAAAWALGLPSETIRAGLATFESKTELVPGRFNIFQAHGATLIVDYAHNASALRSLAEALDRFSEDKRLIVYSAAGNRRDEDIIDQGMALGNGFDQVLLYEDGCNYKRPDGSVLALLRQGLSVGGRVQNVFETRGELVAIERALDNLGPGLLVVFVPESIEESLKFIRSALAASTEERSRKHNTF</sequence>
<dbReference type="PANTHER" id="PTHR23135">
    <property type="entry name" value="MUR LIGASE FAMILY MEMBER"/>
    <property type="match status" value="1"/>
</dbReference>
<comment type="catalytic activity">
    <reaction evidence="11">
        <text>[L-4-(L-arginin-2-N-yl)aspartate](n)-L-aspartate + L-arginine + ATP = [L-4-(L-arginin-2-N-yl)aspartate](n+1) + ADP + phosphate + H(+)</text>
        <dbReference type="Rhea" id="RHEA:23888"/>
        <dbReference type="Rhea" id="RHEA-COMP:13732"/>
        <dbReference type="Rhea" id="RHEA-COMP:13733"/>
        <dbReference type="ChEBI" id="CHEBI:15378"/>
        <dbReference type="ChEBI" id="CHEBI:30616"/>
        <dbReference type="ChEBI" id="CHEBI:32682"/>
        <dbReference type="ChEBI" id="CHEBI:43474"/>
        <dbReference type="ChEBI" id="CHEBI:137986"/>
        <dbReference type="ChEBI" id="CHEBI:137990"/>
        <dbReference type="ChEBI" id="CHEBI:456216"/>
        <dbReference type="EC" id="6.3.2.30"/>
    </reaction>
</comment>
<dbReference type="EMBL" id="CP155447">
    <property type="protein sequence ID" value="XBH04057.1"/>
    <property type="molecule type" value="Genomic_DNA"/>
</dbReference>
<evidence type="ECO:0000256" key="11">
    <source>
        <dbReference type="ARBA" id="ARBA00048094"/>
    </source>
</evidence>
<protein>
    <recommendedName>
        <fullName evidence="6">Cyanophycin synthetase</fullName>
        <ecNumber evidence="5">6.3.2.29</ecNumber>
        <ecNumber evidence="4">6.3.2.30</ecNumber>
    </recommendedName>
    <alternativeName>
        <fullName evidence="10">Cyanophycin synthase</fullName>
    </alternativeName>
</protein>
<evidence type="ECO:0000256" key="13">
    <source>
        <dbReference type="PROSITE-ProRule" id="PRU00409"/>
    </source>
</evidence>